<evidence type="ECO:0000259" key="8">
    <source>
        <dbReference type="SMART" id="SM00385"/>
    </source>
</evidence>
<keyword evidence="3" id="KW-0132">Cell division</keyword>
<evidence type="ECO:0000256" key="1">
    <source>
        <dbReference type="ARBA" id="ARBA00006955"/>
    </source>
</evidence>
<dbReference type="AlphaFoldDB" id="A0A1S2Y4J4"/>
<dbReference type="PaxDb" id="3827-XP_004498706.1"/>
<dbReference type="SUPFAM" id="SSF47954">
    <property type="entry name" value="Cyclin-like"/>
    <property type="match status" value="2"/>
</dbReference>
<dbReference type="RefSeq" id="XP_004498706.2">
    <property type="nucleotide sequence ID" value="XM_004498649.3"/>
</dbReference>
<accession>A0A1S2Y4J4</accession>
<sequence length="428" mass="49138">MRECKMKNKENEGVNVRVTRARARAMKASSTNQNQNQNQNVVGVGLTDVTNSSHLKRFQTSNFQEKEGCKKRKTKVASDRVPLQVLTTQEDVKTELAKEDSSKKEMKVSLQPSVEMESLLLLTQDSVSSPNKDVNMICEKLRASAGLGIVDIDSELREKDPLIWSSYAPDIYNTIHVRECERRPLANYMEKLQQDINPKMRAILVDWLVEVSEEYKLVPDTLYLTVNLIDRVLSQRLITKQRLQLLGVACMLTSSKYEEITAPQIKEFCFITDYTYSKEEILKMEREVLNLLNFQLAVPTIKTFLRRFIQVAQTSYKVVYAELEFLANYLAELSLVEYSFLQFLPSKIAASAVLLARWTLHQSEHPWNPTLEHYTNYKASELKNTVLALLDLQLNTEGCCLNAVREKYKQQKFKSVANLSAKPVESLF</sequence>
<feature type="domain" description="Cyclin-like" evidence="8">
    <location>
        <begin position="206"/>
        <end position="290"/>
    </location>
</feature>
<evidence type="ECO:0000313" key="11">
    <source>
        <dbReference type="RefSeq" id="XP_004498706.2"/>
    </source>
</evidence>
<dbReference type="Gene3D" id="1.10.472.10">
    <property type="entry name" value="Cyclin-like"/>
    <property type="match status" value="2"/>
</dbReference>
<reference evidence="10" key="1">
    <citation type="journal article" date="2013" name="Nat. Biotechnol.">
        <title>Draft genome sequence of chickpea (Cicer arietinum) provides a resource for trait improvement.</title>
        <authorList>
            <person name="Varshney R.K."/>
            <person name="Song C."/>
            <person name="Saxena R.K."/>
            <person name="Azam S."/>
            <person name="Yu S."/>
            <person name="Sharpe A.G."/>
            <person name="Cannon S."/>
            <person name="Baek J."/>
            <person name="Rosen B.D."/>
            <person name="Tar'an B."/>
            <person name="Millan T."/>
            <person name="Zhang X."/>
            <person name="Ramsay L.D."/>
            <person name="Iwata A."/>
            <person name="Wang Y."/>
            <person name="Nelson W."/>
            <person name="Farmer A.D."/>
            <person name="Gaur P.M."/>
            <person name="Soderlund C."/>
            <person name="Penmetsa R.V."/>
            <person name="Xu C."/>
            <person name="Bharti A.K."/>
            <person name="He W."/>
            <person name="Winter P."/>
            <person name="Zhao S."/>
            <person name="Hane J.K."/>
            <person name="Carrasquilla-Garcia N."/>
            <person name="Condie J.A."/>
            <person name="Upadhyaya H.D."/>
            <person name="Luo M.C."/>
            <person name="Thudi M."/>
            <person name="Gowda C.L."/>
            <person name="Singh N.P."/>
            <person name="Lichtenzveig J."/>
            <person name="Gali K.K."/>
            <person name="Rubio J."/>
            <person name="Nadarajan N."/>
            <person name="Dolezel J."/>
            <person name="Bansal K.C."/>
            <person name="Xu X."/>
            <person name="Edwards D."/>
            <person name="Zhang G."/>
            <person name="Kahl G."/>
            <person name="Gil J."/>
            <person name="Singh K.B."/>
            <person name="Datta S.K."/>
            <person name="Jackson S.A."/>
            <person name="Wang J."/>
            <person name="Cook D.R."/>
        </authorList>
    </citation>
    <scope>NUCLEOTIDE SEQUENCE [LARGE SCALE GENOMIC DNA]</scope>
    <source>
        <strain evidence="10">cv. CDC Frontier</strain>
    </source>
</reference>
<dbReference type="InterPro" id="IPR013763">
    <property type="entry name" value="Cyclin-like_dom"/>
</dbReference>
<dbReference type="PROSITE" id="PS00292">
    <property type="entry name" value="CYCLINS"/>
    <property type="match status" value="1"/>
</dbReference>
<keyword evidence="4 7" id="KW-0195">Cyclin</keyword>
<keyword evidence="5" id="KW-0131">Cell cycle</keyword>
<dbReference type="FunFam" id="1.10.472.10:FF:000013">
    <property type="entry name" value="Cyclin A1"/>
    <property type="match status" value="1"/>
</dbReference>
<name>A0A1S2Y4J4_CICAR</name>
<dbReference type="Proteomes" id="UP000087171">
    <property type="component" value="Chromosome Ca4"/>
</dbReference>
<dbReference type="SMART" id="SM00385">
    <property type="entry name" value="CYCLIN"/>
    <property type="match status" value="2"/>
</dbReference>
<dbReference type="FunFam" id="1.10.472.10:FF:000167">
    <property type="entry name" value="Mitotic cyclin 6"/>
    <property type="match status" value="1"/>
</dbReference>
<dbReference type="InterPro" id="IPR006671">
    <property type="entry name" value="Cyclin_N"/>
</dbReference>
<dbReference type="PIRSF" id="PIRSF001771">
    <property type="entry name" value="Cyclin_A_B_D_E"/>
    <property type="match status" value="1"/>
</dbReference>
<evidence type="ECO:0000256" key="2">
    <source>
        <dbReference type="ARBA" id="ARBA00011177"/>
    </source>
</evidence>
<dbReference type="STRING" id="3827.A0A1S2Y4J4"/>
<dbReference type="eggNOG" id="KOG0654">
    <property type="taxonomic scope" value="Eukaryota"/>
</dbReference>
<evidence type="ECO:0000256" key="6">
    <source>
        <dbReference type="ARBA" id="ARBA00032263"/>
    </source>
</evidence>
<dbReference type="Pfam" id="PF00134">
    <property type="entry name" value="Cyclin_N"/>
    <property type="match status" value="1"/>
</dbReference>
<evidence type="ECO:0000256" key="3">
    <source>
        <dbReference type="ARBA" id="ARBA00022618"/>
    </source>
</evidence>
<protein>
    <recommendedName>
        <fullName evidence="6">B-like cyclin</fullName>
    </recommendedName>
</protein>
<dbReference type="CDD" id="cd20506">
    <property type="entry name" value="CYCLIN_AtCycA-like_rpt2"/>
    <property type="match status" value="1"/>
</dbReference>
<gene>
    <name evidence="11" type="primary">LOC101498278</name>
</gene>
<keyword evidence="10" id="KW-1185">Reference proteome</keyword>
<comment type="similarity">
    <text evidence="1">Belongs to the cyclin family. Cyclin AB subfamily.</text>
</comment>
<evidence type="ECO:0000256" key="7">
    <source>
        <dbReference type="RuleBase" id="RU000383"/>
    </source>
</evidence>
<dbReference type="PANTHER" id="PTHR10177">
    <property type="entry name" value="CYCLINS"/>
    <property type="match status" value="1"/>
</dbReference>
<evidence type="ECO:0000256" key="4">
    <source>
        <dbReference type="ARBA" id="ARBA00023127"/>
    </source>
</evidence>
<dbReference type="InterPro" id="IPR036915">
    <property type="entry name" value="Cyclin-like_sf"/>
</dbReference>
<dbReference type="Pfam" id="PF02984">
    <property type="entry name" value="Cyclin_C"/>
    <property type="match status" value="1"/>
</dbReference>
<reference evidence="11" key="2">
    <citation type="submission" date="2025-08" db="UniProtKB">
        <authorList>
            <consortium name="RefSeq"/>
        </authorList>
    </citation>
    <scope>IDENTIFICATION</scope>
    <source>
        <tissue evidence="11">Etiolated seedlings</tissue>
    </source>
</reference>
<dbReference type="KEGG" id="cam:101498278"/>
<feature type="domain" description="Cyclin-like" evidence="8">
    <location>
        <begin position="303"/>
        <end position="391"/>
    </location>
</feature>
<evidence type="ECO:0000256" key="5">
    <source>
        <dbReference type="ARBA" id="ARBA00023306"/>
    </source>
</evidence>
<dbReference type="GeneID" id="101498278"/>
<dbReference type="SMART" id="SM01332">
    <property type="entry name" value="Cyclin_C"/>
    <property type="match status" value="1"/>
</dbReference>
<dbReference type="GO" id="GO:0051301">
    <property type="term" value="P:cell division"/>
    <property type="evidence" value="ECO:0007669"/>
    <property type="project" value="UniProtKB-KW"/>
</dbReference>
<evidence type="ECO:0000259" key="9">
    <source>
        <dbReference type="SMART" id="SM01332"/>
    </source>
</evidence>
<feature type="domain" description="Cyclin C-terminal" evidence="9">
    <location>
        <begin position="299"/>
        <end position="422"/>
    </location>
</feature>
<dbReference type="InterPro" id="IPR048258">
    <property type="entry name" value="Cyclins_cyclin-box"/>
</dbReference>
<proteinExistence type="inferred from homology"/>
<dbReference type="OrthoDB" id="5590282at2759"/>
<dbReference type="InterPro" id="IPR004367">
    <property type="entry name" value="Cyclin_C-dom"/>
</dbReference>
<dbReference type="GO" id="GO:0044772">
    <property type="term" value="P:mitotic cell cycle phase transition"/>
    <property type="evidence" value="ECO:0007669"/>
    <property type="project" value="InterPro"/>
</dbReference>
<organism evidence="10 11">
    <name type="scientific">Cicer arietinum</name>
    <name type="common">Chickpea</name>
    <name type="synonym">Garbanzo</name>
    <dbReference type="NCBI Taxonomy" id="3827"/>
    <lineage>
        <taxon>Eukaryota</taxon>
        <taxon>Viridiplantae</taxon>
        <taxon>Streptophyta</taxon>
        <taxon>Embryophyta</taxon>
        <taxon>Tracheophyta</taxon>
        <taxon>Spermatophyta</taxon>
        <taxon>Magnoliopsida</taxon>
        <taxon>eudicotyledons</taxon>
        <taxon>Gunneridae</taxon>
        <taxon>Pentapetalae</taxon>
        <taxon>rosids</taxon>
        <taxon>fabids</taxon>
        <taxon>Fabales</taxon>
        <taxon>Fabaceae</taxon>
        <taxon>Papilionoideae</taxon>
        <taxon>50 kb inversion clade</taxon>
        <taxon>NPAAA clade</taxon>
        <taxon>Hologalegina</taxon>
        <taxon>IRL clade</taxon>
        <taxon>Cicereae</taxon>
        <taxon>Cicer</taxon>
    </lineage>
</organism>
<evidence type="ECO:0000313" key="10">
    <source>
        <dbReference type="Proteomes" id="UP000087171"/>
    </source>
</evidence>
<comment type="subunit">
    <text evidence="2">Interacts with the CDC2 protein kinase to form a serine/threonine kinase holoenzyme complex also known as maturation promoting factor (MPF). The cyclin subunit imparts substrate specificity to the complex.</text>
</comment>
<dbReference type="GO" id="GO:0016538">
    <property type="term" value="F:cyclin-dependent protein serine/threonine kinase regulator activity"/>
    <property type="evidence" value="ECO:0007669"/>
    <property type="project" value="InterPro"/>
</dbReference>
<dbReference type="InterPro" id="IPR046965">
    <property type="entry name" value="Cyclin_A/B-like"/>
</dbReference>
<dbReference type="InterPro" id="IPR039361">
    <property type="entry name" value="Cyclin"/>
</dbReference>